<organism evidence="2 3">
    <name type="scientific">Physeter macrocephalus</name>
    <name type="common">Sperm whale</name>
    <name type="synonym">Physeter catodon</name>
    <dbReference type="NCBI Taxonomy" id="9755"/>
    <lineage>
        <taxon>Eukaryota</taxon>
        <taxon>Metazoa</taxon>
        <taxon>Chordata</taxon>
        <taxon>Craniata</taxon>
        <taxon>Vertebrata</taxon>
        <taxon>Euteleostomi</taxon>
        <taxon>Mammalia</taxon>
        <taxon>Eutheria</taxon>
        <taxon>Laurasiatheria</taxon>
        <taxon>Artiodactyla</taxon>
        <taxon>Whippomorpha</taxon>
        <taxon>Cetacea</taxon>
        <taxon>Odontoceti</taxon>
        <taxon>Physeteridae</taxon>
        <taxon>Physeter</taxon>
    </lineage>
</organism>
<gene>
    <name evidence="3" type="primary">LOC114485868</name>
</gene>
<evidence type="ECO:0000313" key="2">
    <source>
        <dbReference type="Proteomes" id="UP000248484"/>
    </source>
</evidence>
<evidence type="ECO:0000256" key="1">
    <source>
        <dbReference type="SAM" id="MobiDB-lite"/>
    </source>
</evidence>
<evidence type="ECO:0000313" key="3">
    <source>
        <dbReference type="RefSeq" id="XP_028343473.1"/>
    </source>
</evidence>
<accession>A0A455B617</accession>
<reference evidence="3" key="1">
    <citation type="submission" date="2025-08" db="UniProtKB">
        <authorList>
            <consortium name="RefSeq"/>
        </authorList>
    </citation>
    <scope>IDENTIFICATION</scope>
    <source>
        <tissue evidence="3">Muscle</tissue>
    </source>
</reference>
<dbReference type="Proteomes" id="UP000248484">
    <property type="component" value="Unplaced"/>
</dbReference>
<dbReference type="AlphaFoldDB" id="A0A455B617"/>
<feature type="compositionally biased region" description="Basic and acidic residues" evidence="1">
    <location>
        <begin position="51"/>
        <end position="63"/>
    </location>
</feature>
<dbReference type="RefSeq" id="XP_028343473.1">
    <property type="nucleotide sequence ID" value="XM_028487672.1"/>
</dbReference>
<proteinExistence type="predicted"/>
<feature type="compositionally biased region" description="Low complexity" evidence="1">
    <location>
        <begin position="30"/>
        <end position="42"/>
    </location>
</feature>
<dbReference type="KEGG" id="pcad:114485868"/>
<protein>
    <submittedName>
        <fullName evidence="3">Uncharacterized protein</fullName>
    </submittedName>
</protein>
<name>A0A455B617_PHYMC</name>
<feature type="non-terminal residue" evidence="3">
    <location>
        <position position="246"/>
    </location>
</feature>
<keyword evidence="2" id="KW-1185">Reference proteome</keyword>
<dbReference type="InParanoid" id="A0A455B617"/>
<sequence>MNKLRKILSNLFSFRGRKKTAAGAGRGREAATTGRGPAPTAAESHAANRCSSHEGRSTSRCTRDNSSSVERWGGMEEETFNKWLANLTGEDNVHAFEYGVTGTMMHRPDPRSERREMKCTAGAAGAGNVEGTVAGAAGALLAAAAAAAVEEEEDFVDLNEDPDVRNAFLELVQQCNCECPAEDKYATLVRKLQTLPWVRELLTAIEVAENRQLAPPRTVFVEGSDALLPPFDVSAAFKYLLETIEN</sequence>
<dbReference type="GeneID" id="114485868"/>
<feature type="region of interest" description="Disordered" evidence="1">
    <location>
        <begin position="18"/>
        <end position="73"/>
    </location>
</feature>